<reference evidence="2 3" key="1">
    <citation type="submission" date="2024-03" db="EMBL/GenBank/DDBJ databases">
        <title>Natural products discovery in diverse microorganisms through a two-stage MS feature dereplication strategy.</title>
        <authorList>
            <person name="Zhang R."/>
        </authorList>
    </citation>
    <scope>NUCLEOTIDE SEQUENCE [LARGE SCALE GENOMIC DNA]</scope>
    <source>
        <strain evidence="2 3">18930</strain>
    </source>
</reference>
<accession>A0ABZ2PDQ8</accession>
<sequence length="277" mass="31261">MHPHGVATRAELLAAGIPNSTITRRYHRILPKIYSAEEPTRIARCYAVTLWQPGALLSHRTAAWLYGWVSESPGVEATIPPKSSAPSTSWLTVYRREIPDRETTEVQCLPVVGRERALIDCCAVMAPADVSRIVDERLAAEIDVDRLRALIRNSPRRRGNARALDQIDKAAVGFASEPERVLDRTLIQLGLRLQTNVWVGRYICDFVDELAKVIIEVDGRAYHSAPEVFTSDRTRQNELQLDGWLVLRFSAVDVMAHPEKVARQIAEVVRRRRAARR</sequence>
<dbReference type="Pfam" id="PF04480">
    <property type="entry name" value="DUF559"/>
    <property type="match status" value="1"/>
</dbReference>
<dbReference type="EMBL" id="CP147846">
    <property type="protein sequence ID" value="WXG67143.1"/>
    <property type="molecule type" value="Genomic_DNA"/>
</dbReference>
<dbReference type="InterPro" id="IPR011335">
    <property type="entry name" value="Restrct_endonuc-II-like"/>
</dbReference>
<gene>
    <name evidence="2" type="ORF">WDS16_18025</name>
</gene>
<dbReference type="PANTHER" id="PTHR38590">
    <property type="entry name" value="BLL0828 PROTEIN"/>
    <property type="match status" value="1"/>
</dbReference>
<proteinExistence type="predicted"/>
<dbReference type="SUPFAM" id="SSF52980">
    <property type="entry name" value="Restriction endonuclease-like"/>
    <property type="match status" value="1"/>
</dbReference>
<evidence type="ECO:0000313" key="3">
    <source>
        <dbReference type="Proteomes" id="UP001432000"/>
    </source>
</evidence>
<feature type="domain" description="DUF559" evidence="1">
    <location>
        <begin position="189"/>
        <end position="269"/>
    </location>
</feature>
<dbReference type="InterPro" id="IPR047216">
    <property type="entry name" value="Endonuclease_DUF559_bact"/>
</dbReference>
<dbReference type="InterPro" id="IPR007569">
    <property type="entry name" value="DUF559"/>
</dbReference>
<name>A0ABZ2PDQ8_9NOCA</name>
<protein>
    <submittedName>
        <fullName evidence="2">DUF559 domain-containing protein</fullName>
    </submittedName>
</protein>
<keyword evidence="3" id="KW-1185">Reference proteome</keyword>
<dbReference type="RefSeq" id="WP_338886566.1">
    <property type="nucleotide sequence ID" value="NZ_CP147846.1"/>
</dbReference>
<evidence type="ECO:0000313" key="2">
    <source>
        <dbReference type="EMBL" id="WXG67143.1"/>
    </source>
</evidence>
<evidence type="ECO:0000259" key="1">
    <source>
        <dbReference type="Pfam" id="PF04480"/>
    </source>
</evidence>
<dbReference type="Gene3D" id="3.40.960.10">
    <property type="entry name" value="VSR Endonuclease"/>
    <property type="match status" value="1"/>
</dbReference>
<organism evidence="2 3">
    <name type="scientific">Rhodococcus sovatensis</name>
    <dbReference type="NCBI Taxonomy" id="1805840"/>
    <lineage>
        <taxon>Bacteria</taxon>
        <taxon>Bacillati</taxon>
        <taxon>Actinomycetota</taxon>
        <taxon>Actinomycetes</taxon>
        <taxon>Mycobacteriales</taxon>
        <taxon>Nocardiaceae</taxon>
        <taxon>Rhodococcus</taxon>
    </lineage>
</organism>
<dbReference type="PANTHER" id="PTHR38590:SF1">
    <property type="entry name" value="BLL0828 PROTEIN"/>
    <property type="match status" value="1"/>
</dbReference>
<dbReference type="Proteomes" id="UP001432000">
    <property type="component" value="Chromosome"/>
</dbReference>